<proteinExistence type="predicted"/>
<keyword evidence="2" id="KW-1185">Reference proteome</keyword>
<reference evidence="1" key="1">
    <citation type="submission" date="2020-04" db="EMBL/GenBank/DDBJ databases">
        <authorList>
            <person name="Alioto T."/>
            <person name="Alioto T."/>
            <person name="Gomez Garrido J."/>
        </authorList>
    </citation>
    <scope>NUCLEOTIDE SEQUENCE</scope>
    <source>
        <strain evidence="1">A484AB</strain>
    </source>
</reference>
<protein>
    <submittedName>
        <fullName evidence="1">Uncharacterized protein</fullName>
    </submittedName>
</protein>
<dbReference type="Proteomes" id="UP001152795">
    <property type="component" value="Unassembled WGS sequence"/>
</dbReference>
<evidence type="ECO:0000313" key="1">
    <source>
        <dbReference type="EMBL" id="CAB4046171.1"/>
    </source>
</evidence>
<gene>
    <name evidence="1" type="ORF">PACLA_8A008256</name>
</gene>
<accession>A0A7D9MG65</accession>
<comment type="caution">
    <text evidence="1">The sequence shown here is derived from an EMBL/GenBank/DDBJ whole genome shotgun (WGS) entry which is preliminary data.</text>
</comment>
<organism evidence="1 2">
    <name type="scientific">Paramuricea clavata</name>
    <name type="common">Red gorgonian</name>
    <name type="synonym">Violescent sea-whip</name>
    <dbReference type="NCBI Taxonomy" id="317549"/>
    <lineage>
        <taxon>Eukaryota</taxon>
        <taxon>Metazoa</taxon>
        <taxon>Cnidaria</taxon>
        <taxon>Anthozoa</taxon>
        <taxon>Octocorallia</taxon>
        <taxon>Malacalcyonacea</taxon>
        <taxon>Plexauridae</taxon>
        <taxon>Paramuricea</taxon>
    </lineage>
</organism>
<feature type="non-terminal residue" evidence="1">
    <location>
        <position position="1"/>
    </location>
</feature>
<dbReference type="EMBL" id="CACRXK020046860">
    <property type="protein sequence ID" value="CAB4046171.1"/>
    <property type="molecule type" value="Genomic_DNA"/>
</dbReference>
<sequence>KRFVHELLAPDEVRYSALVPNLLCMPVLQNRKTYKGVATTAGCSVGKVCNDPRRLSGTDSSGCGGQKYDIHSHRQLFGLHVWVPVIVYRRWLQCNSLCKMSGSVDGAFWDSFDRRL</sequence>
<name>A0A7D9MG65_PARCT</name>
<dbReference type="AlphaFoldDB" id="A0A7D9MG65"/>
<evidence type="ECO:0000313" key="2">
    <source>
        <dbReference type="Proteomes" id="UP001152795"/>
    </source>
</evidence>